<organism evidence="1">
    <name type="scientific">Octopus bimaculoides</name>
    <name type="common">California two-spotted octopus</name>
    <dbReference type="NCBI Taxonomy" id="37653"/>
    <lineage>
        <taxon>Eukaryota</taxon>
        <taxon>Metazoa</taxon>
        <taxon>Spiralia</taxon>
        <taxon>Lophotrochozoa</taxon>
        <taxon>Mollusca</taxon>
        <taxon>Cephalopoda</taxon>
        <taxon>Coleoidea</taxon>
        <taxon>Octopodiformes</taxon>
        <taxon>Octopoda</taxon>
        <taxon>Incirrata</taxon>
        <taxon>Octopodidae</taxon>
        <taxon>Octopus</taxon>
    </lineage>
</organism>
<reference evidence="1" key="1">
    <citation type="submission" date="2015-07" db="EMBL/GenBank/DDBJ databases">
        <title>MeaNS - Measles Nucleotide Surveillance Program.</title>
        <authorList>
            <person name="Tran T."/>
            <person name="Druce J."/>
        </authorList>
    </citation>
    <scope>NUCLEOTIDE SEQUENCE</scope>
    <source>
        <strain evidence="1">UCB-OBI-ISO-001</strain>
        <tissue evidence="1">Gonad</tissue>
    </source>
</reference>
<proteinExistence type="predicted"/>
<dbReference type="EMBL" id="KQ416583">
    <property type="protein sequence ID" value="KOF96361.1"/>
    <property type="molecule type" value="Genomic_DNA"/>
</dbReference>
<sequence length="70" mass="8038">MNAMFMPFPKGNRVKWVCGSVIGKSSKSGWRTFRSLWPQCVIKLTVFHCAWMYIYMKSGILCGEGNEVEN</sequence>
<gene>
    <name evidence="1" type="ORF">OCBIM_22035365mg</name>
</gene>
<dbReference type="AlphaFoldDB" id="A0A0L8I4F1"/>
<accession>A0A0L8I4F1</accession>
<protein>
    <submittedName>
        <fullName evidence="1">Uncharacterized protein</fullName>
    </submittedName>
</protein>
<name>A0A0L8I4F1_OCTBM</name>
<evidence type="ECO:0000313" key="1">
    <source>
        <dbReference type="EMBL" id="KOF96361.1"/>
    </source>
</evidence>